<evidence type="ECO:0000313" key="2">
    <source>
        <dbReference type="EMBL" id="KAK0177137.1"/>
    </source>
</evidence>
<keyword evidence="3" id="KW-1185">Reference proteome</keyword>
<accession>A0AA39FWG5</accession>
<proteinExistence type="predicted"/>
<reference evidence="2" key="2">
    <citation type="submission" date="2023-03" db="EMBL/GenBank/DDBJ databases">
        <authorList>
            <person name="Inwood S.N."/>
            <person name="Skelly J.G."/>
            <person name="Guhlin J."/>
            <person name="Harrop T.W.R."/>
            <person name="Goldson S.G."/>
            <person name="Dearden P.K."/>
        </authorList>
    </citation>
    <scope>NUCLEOTIDE SEQUENCE</scope>
    <source>
        <strain evidence="2">Irish</strain>
        <tissue evidence="2">Whole body</tissue>
    </source>
</reference>
<sequence>MSLVCQIFSEIKGVNCCKIHDVYTNKHYKDHKQLYDVNFKLVIDAGIGEAHMNTILSALKIPHVTGSLIQKYFKLVTPAFKSVADESCQKSIQLERKTTIDFESSKNE</sequence>
<organism evidence="2 3">
    <name type="scientific">Microctonus aethiopoides</name>
    <dbReference type="NCBI Taxonomy" id="144406"/>
    <lineage>
        <taxon>Eukaryota</taxon>
        <taxon>Metazoa</taxon>
        <taxon>Ecdysozoa</taxon>
        <taxon>Arthropoda</taxon>
        <taxon>Hexapoda</taxon>
        <taxon>Insecta</taxon>
        <taxon>Pterygota</taxon>
        <taxon>Neoptera</taxon>
        <taxon>Endopterygota</taxon>
        <taxon>Hymenoptera</taxon>
        <taxon>Apocrita</taxon>
        <taxon>Ichneumonoidea</taxon>
        <taxon>Braconidae</taxon>
        <taxon>Euphorinae</taxon>
        <taxon>Microctonus</taxon>
    </lineage>
</organism>
<comment type="caution">
    <text evidence="2">The sequence shown here is derived from an EMBL/GenBank/DDBJ whole genome shotgun (WGS) entry which is preliminary data.</text>
</comment>
<dbReference type="EMBL" id="JAQQBS010000001">
    <property type="protein sequence ID" value="KAK0177137.1"/>
    <property type="molecule type" value="Genomic_DNA"/>
</dbReference>
<gene>
    <name evidence="2" type="ORF">PV328_001216</name>
</gene>
<feature type="domain" description="Mutator-like transposase" evidence="1">
    <location>
        <begin position="11"/>
        <end position="97"/>
    </location>
</feature>
<evidence type="ECO:0000259" key="1">
    <source>
        <dbReference type="Pfam" id="PF20700"/>
    </source>
</evidence>
<reference evidence="2" key="1">
    <citation type="journal article" date="2023" name="bioRxiv">
        <title>Scaffold-level genome assemblies of two parasitoid biocontrol wasps reveal the parthenogenesis mechanism and an associated novel virus.</title>
        <authorList>
            <person name="Inwood S."/>
            <person name="Skelly J."/>
            <person name="Guhlin J."/>
            <person name="Harrop T."/>
            <person name="Goldson S."/>
            <person name="Dearden P."/>
        </authorList>
    </citation>
    <scope>NUCLEOTIDE SEQUENCE</scope>
    <source>
        <strain evidence="2">Irish</strain>
        <tissue evidence="2">Whole body</tissue>
    </source>
</reference>
<dbReference type="Pfam" id="PF20700">
    <property type="entry name" value="Mutator"/>
    <property type="match status" value="1"/>
</dbReference>
<dbReference type="AlphaFoldDB" id="A0AA39FWG5"/>
<dbReference type="Proteomes" id="UP001168990">
    <property type="component" value="Unassembled WGS sequence"/>
</dbReference>
<evidence type="ECO:0000313" key="3">
    <source>
        <dbReference type="Proteomes" id="UP001168990"/>
    </source>
</evidence>
<dbReference type="InterPro" id="IPR049012">
    <property type="entry name" value="Mutator_transp_dom"/>
</dbReference>
<protein>
    <recommendedName>
        <fullName evidence="1">Mutator-like transposase domain-containing protein</fullName>
    </recommendedName>
</protein>
<name>A0AA39FWG5_9HYME</name>